<feature type="compositionally biased region" description="Low complexity" evidence="1">
    <location>
        <begin position="197"/>
        <end position="210"/>
    </location>
</feature>
<evidence type="ECO:0000259" key="2">
    <source>
        <dbReference type="PROSITE" id="PS51186"/>
    </source>
</evidence>
<name>A0A7H8NBJ4_9ACTN</name>
<dbReference type="PANTHER" id="PTHR43441">
    <property type="entry name" value="RIBOSOMAL-PROTEIN-SERINE ACETYLTRANSFERASE"/>
    <property type="match status" value="1"/>
</dbReference>
<evidence type="ECO:0000313" key="4">
    <source>
        <dbReference type="Proteomes" id="UP000509303"/>
    </source>
</evidence>
<organism evidence="3 4">
    <name type="scientific">Streptomyces buecherae</name>
    <dbReference type="NCBI Taxonomy" id="2763006"/>
    <lineage>
        <taxon>Bacteria</taxon>
        <taxon>Bacillati</taxon>
        <taxon>Actinomycetota</taxon>
        <taxon>Actinomycetes</taxon>
        <taxon>Kitasatosporales</taxon>
        <taxon>Streptomycetaceae</taxon>
        <taxon>Streptomyces</taxon>
    </lineage>
</organism>
<dbReference type="Pfam" id="PF13302">
    <property type="entry name" value="Acetyltransf_3"/>
    <property type="match status" value="1"/>
</dbReference>
<dbReference type="GO" id="GO:0005737">
    <property type="term" value="C:cytoplasm"/>
    <property type="evidence" value="ECO:0007669"/>
    <property type="project" value="TreeGrafter"/>
</dbReference>
<dbReference type="RefSeq" id="WP_176163587.1">
    <property type="nucleotide sequence ID" value="NZ_CP054929.1"/>
</dbReference>
<evidence type="ECO:0000313" key="3">
    <source>
        <dbReference type="EMBL" id="QKW51880.1"/>
    </source>
</evidence>
<feature type="domain" description="N-acetyltransferase" evidence="2">
    <location>
        <begin position="12"/>
        <end position="182"/>
    </location>
</feature>
<sequence>MLEPVELEMYGLVLRPWEEQDLPAIERGLADPEYRRWSAVNSPAAYPDGAWDFLRARTEGWRRGDMTSFAITDLTTSQVLGSVYAGTLDFDHRSARVGYWVLPEARGQRVAARGLETMTRWLFQDVGLHRLELGHAVGNDASCRVADRCAYRVEGIFRGAMVDLSRTPRDIHVHARLATDLPPYRFGQTAVPSAADAARAHTPAWAATPQQPTPDRERHPS</sequence>
<keyword evidence="4" id="KW-1185">Reference proteome</keyword>
<feature type="region of interest" description="Disordered" evidence="1">
    <location>
        <begin position="197"/>
        <end position="221"/>
    </location>
</feature>
<dbReference type="SUPFAM" id="SSF55729">
    <property type="entry name" value="Acyl-CoA N-acyltransferases (Nat)"/>
    <property type="match status" value="1"/>
</dbReference>
<protein>
    <submittedName>
        <fullName evidence="3">GNAT family N-acetyltransferase</fullName>
    </submittedName>
</protein>
<proteinExistence type="predicted"/>
<dbReference type="AlphaFoldDB" id="A0A7H8NBJ4"/>
<dbReference type="Gene3D" id="3.40.630.30">
    <property type="match status" value="1"/>
</dbReference>
<dbReference type="InterPro" id="IPR016181">
    <property type="entry name" value="Acyl_CoA_acyltransferase"/>
</dbReference>
<dbReference type="PROSITE" id="PS51186">
    <property type="entry name" value="GNAT"/>
    <property type="match status" value="1"/>
</dbReference>
<accession>A0A7H8NBJ4</accession>
<gene>
    <name evidence="3" type="ORF">HUT08_22720</name>
</gene>
<dbReference type="GO" id="GO:0008999">
    <property type="term" value="F:protein-N-terminal-alanine acetyltransferase activity"/>
    <property type="evidence" value="ECO:0007669"/>
    <property type="project" value="TreeGrafter"/>
</dbReference>
<dbReference type="InterPro" id="IPR051908">
    <property type="entry name" value="Ribosomal_N-acetyltransferase"/>
</dbReference>
<dbReference type="EMBL" id="CP054929">
    <property type="protein sequence ID" value="QKW51880.1"/>
    <property type="molecule type" value="Genomic_DNA"/>
</dbReference>
<keyword evidence="3" id="KW-0808">Transferase</keyword>
<dbReference type="InterPro" id="IPR000182">
    <property type="entry name" value="GNAT_dom"/>
</dbReference>
<evidence type="ECO:0000256" key="1">
    <source>
        <dbReference type="SAM" id="MobiDB-lite"/>
    </source>
</evidence>
<dbReference type="Proteomes" id="UP000509303">
    <property type="component" value="Chromosome"/>
</dbReference>
<dbReference type="GO" id="GO:1990189">
    <property type="term" value="F:protein N-terminal-serine acetyltransferase activity"/>
    <property type="evidence" value="ECO:0007669"/>
    <property type="project" value="TreeGrafter"/>
</dbReference>
<reference evidence="3 4" key="1">
    <citation type="submission" date="2020-06" db="EMBL/GenBank/DDBJ databases">
        <title>Genome mining for natural products.</title>
        <authorList>
            <person name="Zhang B."/>
            <person name="Shi J."/>
            <person name="Ge H."/>
        </authorList>
    </citation>
    <scope>NUCLEOTIDE SEQUENCE [LARGE SCALE GENOMIC DNA]</scope>
    <source>
        <strain evidence="3 4">NA00687</strain>
    </source>
</reference>
<dbReference type="PANTHER" id="PTHR43441:SF10">
    <property type="entry name" value="ACETYLTRANSFERASE"/>
    <property type="match status" value="1"/>
</dbReference>